<evidence type="ECO:0000313" key="2">
    <source>
        <dbReference type="EMBL" id="TNN45343.1"/>
    </source>
</evidence>
<organism evidence="2 3">
    <name type="scientific">Liparis tanakae</name>
    <name type="common">Tanaka's snailfish</name>
    <dbReference type="NCBI Taxonomy" id="230148"/>
    <lineage>
        <taxon>Eukaryota</taxon>
        <taxon>Metazoa</taxon>
        <taxon>Chordata</taxon>
        <taxon>Craniata</taxon>
        <taxon>Vertebrata</taxon>
        <taxon>Euteleostomi</taxon>
        <taxon>Actinopterygii</taxon>
        <taxon>Neopterygii</taxon>
        <taxon>Teleostei</taxon>
        <taxon>Neoteleostei</taxon>
        <taxon>Acanthomorphata</taxon>
        <taxon>Eupercaria</taxon>
        <taxon>Perciformes</taxon>
        <taxon>Cottioidei</taxon>
        <taxon>Cottales</taxon>
        <taxon>Liparidae</taxon>
        <taxon>Liparis</taxon>
    </lineage>
</organism>
<accession>A0A4Z2FX74</accession>
<protein>
    <submittedName>
        <fullName evidence="2">Uncharacterized protein</fullName>
    </submittedName>
</protein>
<gene>
    <name evidence="2" type="ORF">EYF80_044447</name>
</gene>
<feature type="region of interest" description="Disordered" evidence="1">
    <location>
        <begin position="1"/>
        <end position="23"/>
    </location>
</feature>
<dbReference type="EMBL" id="SRLO01000852">
    <property type="protein sequence ID" value="TNN45343.1"/>
    <property type="molecule type" value="Genomic_DNA"/>
</dbReference>
<keyword evidence="3" id="KW-1185">Reference proteome</keyword>
<comment type="caution">
    <text evidence="2">The sequence shown here is derived from an EMBL/GenBank/DDBJ whole genome shotgun (WGS) entry which is preliminary data.</text>
</comment>
<feature type="region of interest" description="Disordered" evidence="1">
    <location>
        <begin position="115"/>
        <end position="138"/>
    </location>
</feature>
<feature type="region of interest" description="Disordered" evidence="1">
    <location>
        <begin position="87"/>
        <end position="106"/>
    </location>
</feature>
<evidence type="ECO:0000313" key="3">
    <source>
        <dbReference type="Proteomes" id="UP000314294"/>
    </source>
</evidence>
<evidence type="ECO:0000256" key="1">
    <source>
        <dbReference type="SAM" id="MobiDB-lite"/>
    </source>
</evidence>
<dbReference type="Proteomes" id="UP000314294">
    <property type="component" value="Unassembled WGS sequence"/>
</dbReference>
<dbReference type="AlphaFoldDB" id="A0A4Z2FX74"/>
<sequence length="138" mass="15577">MKEMMTGFTETRHGDKPRPSRSVSTLMARTRRTVDHYILDRPRPGWITPPNPLLVLEAASKAPRLGIVPCYYVPNGSAHCTLLKKEARNKESERKSETQRLPERSDVCCARSKRVERPADKGASFGFSSRSTAFIEES</sequence>
<proteinExistence type="predicted"/>
<name>A0A4Z2FX74_9TELE</name>
<reference evidence="2 3" key="1">
    <citation type="submission" date="2019-03" db="EMBL/GenBank/DDBJ databases">
        <title>First draft genome of Liparis tanakae, snailfish: a comprehensive survey of snailfish specific genes.</title>
        <authorList>
            <person name="Kim W."/>
            <person name="Song I."/>
            <person name="Jeong J.-H."/>
            <person name="Kim D."/>
            <person name="Kim S."/>
            <person name="Ryu S."/>
            <person name="Song J.Y."/>
            <person name="Lee S.K."/>
        </authorList>
    </citation>
    <scope>NUCLEOTIDE SEQUENCE [LARGE SCALE GENOMIC DNA]</scope>
    <source>
        <tissue evidence="2">Muscle</tissue>
    </source>
</reference>